<feature type="region of interest" description="Disordered" evidence="7">
    <location>
        <begin position="1"/>
        <end position="24"/>
    </location>
</feature>
<proteinExistence type="inferred from homology"/>
<dbReference type="EMBL" id="JACBAF010002240">
    <property type="protein sequence ID" value="KAF7161858.1"/>
    <property type="molecule type" value="Genomic_DNA"/>
</dbReference>
<feature type="domain" description="SWIRM" evidence="9">
    <location>
        <begin position="279"/>
        <end position="378"/>
    </location>
</feature>
<organism evidence="10 11">
    <name type="scientific">Aspergillus hiratsukae</name>
    <dbReference type="NCBI Taxonomy" id="1194566"/>
    <lineage>
        <taxon>Eukaryota</taxon>
        <taxon>Fungi</taxon>
        <taxon>Dikarya</taxon>
        <taxon>Ascomycota</taxon>
        <taxon>Pezizomycotina</taxon>
        <taxon>Eurotiomycetes</taxon>
        <taxon>Eurotiomycetidae</taxon>
        <taxon>Eurotiales</taxon>
        <taxon>Aspergillaceae</taxon>
        <taxon>Aspergillus</taxon>
        <taxon>Aspergillus subgen. Fumigati</taxon>
    </lineage>
</organism>
<evidence type="ECO:0000256" key="2">
    <source>
        <dbReference type="ARBA" id="ARBA00008721"/>
    </source>
</evidence>
<dbReference type="Pfam" id="PF03381">
    <property type="entry name" value="CDC50"/>
    <property type="match status" value="1"/>
</dbReference>
<evidence type="ECO:0000256" key="6">
    <source>
        <dbReference type="ARBA" id="ARBA00023136"/>
    </source>
</evidence>
<feature type="compositionally biased region" description="Polar residues" evidence="7">
    <location>
        <begin position="1"/>
        <end position="11"/>
    </location>
</feature>
<dbReference type="GO" id="GO:0005783">
    <property type="term" value="C:endoplasmic reticulum"/>
    <property type="evidence" value="ECO:0007669"/>
    <property type="project" value="TreeGrafter"/>
</dbReference>
<dbReference type="SUPFAM" id="SSF55486">
    <property type="entry name" value="Metalloproteases ('zincins'), catalytic domain"/>
    <property type="match status" value="1"/>
</dbReference>
<comment type="subcellular location">
    <subcellularLocation>
        <location evidence="1">Membrane</location>
        <topology evidence="1">Multi-pass membrane protein</topology>
    </subcellularLocation>
</comment>
<dbReference type="GO" id="GO:0005886">
    <property type="term" value="C:plasma membrane"/>
    <property type="evidence" value="ECO:0007669"/>
    <property type="project" value="TreeGrafter"/>
</dbReference>
<comment type="similarity">
    <text evidence="2">Belongs to the peptidase M43B family.</text>
</comment>
<dbReference type="PROSITE" id="PS50934">
    <property type="entry name" value="SWIRM"/>
    <property type="match status" value="1"/>
</dbReference>
<feature type="transmembrane region" description="Helical" evidence="8">
    <location>
        <begin position="767"/>
        <end position="788"/>
    </location>
</feature>
<evidence type="ECO:0000313" key="10">
    <source>
        <dbReference type="EMBL" id="KAF7161858.1"/>
    </source>
</evidence>
<dbReference type="Pfam" id="PF05572">
    <property type="entry name" value="Peptidase_M43"/>
    <property type="match status" value="1"/>
</dbReference>
<dbReference type="Gene3D" id="3.40.390.10">
    <property type="entry name" value="Collagenase (Catalytic Domain)"/>
    <property type="match status" value="1"/>
</dbReference>
<reference evidence="10" key="1">
    <citation type="submission" date="2020-06" db="EMBL/GenBank/DDBJ databases">
        <title>Draft genome sequences of strains closely related to Aspergillus parafelis and Aspergillus hiratsukae.</title>
        <authorList>
            <person name="Dos Santos R.A.C."/>
            <person name="Rivero-Menendez O."/>
            <person name="Steenwyk J.L."/>
            <person name="Mead M.E."/>
            <person name="Goldman G.H."/>
            <person name="Alastruey-Izquierdo A."/>
            <person name="Rokas A."/>
        </authorList>
    </citation>
    <scope>NUCLEOTIDE SEQUENCE</scope>
    <source>
        <strain evidence="10">CNM-CM6106</strain>
    </source>
</reference>
<evidence type="ECO:0000256" key="3">
    <source>
        <dbReference type="ARBA" id="ARBA00009457"/>
    </source>
</evidence>
<dbReference type="SUPFAM" id="SSF46689">
    <property type="entry name" value="Homeodomain-like"/>
    <property type="match status" value="1"/>
</dbReference>
<feature type="region of interest" description="Disordered" evidence="7">
    <location>
        <begin position="46"/>
        <end position="82"/>
    </location>
</feature>
<dbReference type="PANTHER" id="PTHR10926:SF0">
    <property type="entry name" value="CDC50, ISOFORM A"/>
    <property type="match status" value="1"/>
</dbReference>
<evidence type="ECO:0000259" key="9">
    <source>
        <dbReference type="PROSITE" id="PS50934"/>
    </source>
</evidence>
<gene>
    <name evidence="10" type="ORF">CNMCM6106_008969</name>
</gene>
<dbReference type="Gene3D" id="1.10.10.10">
    <property type="entry name" value="Winged helix-like DNA-binding domain superfamily/Winged helix DNA-binding domain"/>
    <property type="match status" value="1"/>
</dbReference>
<sequence length="1093" mass="122616">MSRLPSVSSLMSPPESKPFENFNTSLSPYSASQDYCSFVHGMKLPPISSERKRTQSEMDLPSPPVTPYTGNKKRKSDVSEEIERDVVLGSPRDPVLFPHHDSLTDVATDEPLFGQILPAPAEVLMEQHIDSHMARFDNKVNKPTRDEYLLALSCVPVVSAQYNRNPAAWAKEERETLERQLFMMNRRRPKILDAKLKKIAPAPSKRAVTTQPRAQRTPRAKRSPKSTPHQKAHESFDLPAQTSTRPPRGMGTNRDDTDYTSIKDFSPSPETLGGNAKALKADWKGQMLDLSQDPDRHLLSPAELSLASTLRLSCATYLCSKRRIFEARVRALRIGKEFRKTDAQQACKIDVNKASKLWTAYDRVGWFDSEHFQQPILTPRSVLPIFFVFGIIFAPIGGLLLWASSQRNDKVQEISIDYSECAEKAPSYPASIADRVKSSFKSSTGQSTPTWERRIENGTTICRLSFEVPDDLGPPVFLYYRLTNFYQNHRRYVKSLDIDQLKGKAVDNQTIDGGSCDPLKLDPTGKAYYPCGLIANSQFNDTIHSPELLSDLNPTVYFMTNKGIAWDSDKELIQKTQYKPWEVVPPPNWHDRYPNGYIDGIPDLHEDEDFMVWMRTAALPAFSKLSRRNDNVSMKAGSYRLDIEDRFPVTEYGGTKSILISTRTVIGGQNPFMGIAYVVVGGICVLLGALFTLAHLVRPRANLTSIALNITAYTYHIIQSSIGEYNKFQNAHTSGWNFSTFSNSNKMYFIKFQTASRDRSHDALRQVAFDMMLSFIFRVYILLVIGLVSNRRTQCRATGLKGRSLCATGGPDATLRVEHERLGAFESQTDSVPYNMRRALEPIEIETWFHIVSGETDADLVTDEMVTLQLHYLQKAYENAAISYRLKGVTRHVNKTWARNGDDLAMKKALRKGGYSTLNVYFQTNLQPPPLTEPASGTSEGDKRHAYNSDLASPSVLGFCTLPDPSINASSPRVSYSKDGCNVLAKTMPGGPMGHYNRGGTAIHEIGHWNGLLHTFEGESCSEDNAGDYIADTPQQSVPTDGCPSQKDSCPDSPGFDAIHNFMDYSSDDCYASFTSNQLKRMRSMWFSMREGK</sequence>
<dbReference type="FunFam" id="1.10.10.10:FF:000087">
    <property type="entry name" value="Transcriptional adapter 2"/>
    <property type="match status" value="1"/>
</dbReference>
<evidence type="ECO:0000313" key="11">
    <source>
        <dbReference type="Proteomes" id="UP000662466"/>
    </source>
</evidence>
<dbReference type="InterPro" id="IPR007526">
    <property type="entry name" value="SWIRM"/>
</dbReference>
<dbReference type="AlphaFoldDB" id="A0A8H6PW28"/>
<dbReference type="InterPro" id="IPR009057">
    <property type="entry name" value="Homeodomain-like_sf"/>
</dbReference>
<evidence type="ECO:0000256" key="5">
    <source>
        <dbReference type="ARBA" id="ARBA00022989"/>
    </source>
</evidence>
<keyword evidence="6 8" id="KW-0472">Membrane</keyword>
<name>A0A8H6PW28_9EURO</name>
<feature type="transmembrane region" description="Helical" evidence="8">
    <location>
        <begin position="382"/>
        <end position="403"/>
    </location>
</feature>
<dbReference type="InterPro" id="IPR008754">
    <property type="entry name" value="Peptidase_M43"/>
</dbReference>
<accession>A0A8H6PW28</accession>
<dbReference type="GO" id="GO:0010468">
    <property type="term" value="P:regulation of gene expression"/>
    <property type="evidence" value="ECO:0007669"/>
    <property type="project" value="UniProtKB-ARBA"/>
</dbReference>
<dbReference type="Proteomes" id="UP000662466">
    <property type="component" value="Unassembled WGS sequence"/>
</dbReference>
<dbReference type="InterPro" id="IPR036388">
    <property type="entry name" value="WH-like_DNA-bd_sf"/>
</dbReference>
<feature type="region of interest" description="Disordered" evidence="7">
    <location>
        <begin position="193"/>
        <end position="274"/>
    </location>
</feature>
<dbReference type="GO" id="GO:0008237">
    <property type="term" value="F:metallopeptidase activity"/>
    <property type="evidence" value="ECO:0007669"/>
    <property type="project" value="InterPro"/>
</dbReference>
<protein>
    <recommendedName>
        <fullName evidence="9">SWIRM domain-containing protein</fullName>
    </recommendedName>
</protein>
<comment type="caution">
    <text evidence="10">The sequence shown here is derived from an EMBL/GenBank/DDBJ whole genome shotgun (WGS) entry which is preliminary data.</text>
</comment>
<comment type="similarity">
    <text evidence="3">Belongs to the CDC50/LEM3 family.</text>
</comment>
<dbReference type="InterPro" id="IPR024079">
    <property type="entry name" value="MetalloPept_cat_dom_sf"/>
</dbReference>
<feature type="transmembrane region" description="Helical" evidence="8">
    <location>
        <begin position="672"/>
        <end position="697"/>
    </location>
</feature>
<dbReference type="CDD" id="cd04275">
    <property type="entry name" value="ZnMc_pappalysin_like"/>
    <property type="match status" value="1"/>
</dbReference>
<evidence type="ECO:0000256" key="1">
    <source>
        <dbReference type="ARBA" id="ARBA00004141"/>
    </source>
</evidence>
<dbReference type="InterPro" id="IPR005045">
    <property type="entry name" value="CDC50/LEM3_fam"/>
</dbReference>
<keyword evidence="5 8" id="KW-1133">Transmembrane helix</keyword>
<feature type="region of interest" description="Disordered" evidence="7">
    <location>
        <begin position="926"/>
        <end position="947"/>
    </location>
</feature>
<dbReference type="GO" id="GO:0005794">
    <property type="term" value="C:Golgi apparatus"/>
    <property type="evidence" value="ECO:0007669"/>
    <property type="project" value="TreeGrafter"/>
</dbReference>
<evidence type="ECO:0000256" key="4">
    <source>
        <dbReference type="ARBA" id="ARBA00022692"/>
    </source>
</evidence>
<dbReference type="Pfam" id="PF04433">
    <property type="entry name" value="SWIRM"/>
    <property type="match status" value="1"/>
</dbReference>
<feature type="compositionally biased region" description="Basic residues" evidence="7">
    <location>
        <begin position="216"/>
        <end position="230"/>
    </location>
</feature>
<evidence type="ECO:0000256" key="7">
    <source>
        <dbReference type="SAM" id="MobiDB-lite"/>
    </source>
</evidence>
<evidence type="ECO:0000256" key="8">
    <source>
        <dbReference type="SAM" id="Phobius"/>
    </source>
</evidence>
<dbReference type="PANTHER" id="PTHR10926">
    <property type="entry name" value="CELL CYCLE CONTROL PROTEIN 50"/>
    <property type="match status" value="1"/>
</dbReference>
<keyword evidence="4 8" id="KW-0812">Transmembrane</keyword>